<name>A0AAD4PIA4_9MUSC</name>
<evidence type="ECO:0000313" key="1">
    <source>
        <dbReference type="EMBL" id="KAH8359578.1"/>
    </source>
</evidence>
<gene>
    <name evidence="1" type="ORF">KR093_007609</name>
</gene>
<accession>A0AAD4PIA4</accession>
<evidence type="ECO:0000313" key="2">
    <source>
        <dbReference type="Proteomes" id="UP001200034"/>
    </source>
</evidence>
<dbReference type="EMBL" id="JAJJHW010003409">
    <property type="protein sequence ID" value="KAH8359578.1"/>
    <property type="molecule type" value="Genomic_DNA"/>
</dbReference>
<dbReference type="AlphaFoldDB" id="A0AAD4PIA4"/>
<protein>
    <recommendedName>
        <fullName evidence="3">Cardio acceleratory peptide 2b</fullName>
    </recommendedName>
</protein>
<evidence type="ECO:0008006" key="3">
    <source>
        <dbReference type="Google" id="ProtNLM"/>
    </source>
</evidence>
<sequence>TEDQDNTKIRRGANLGLYTFPRVGRSDPSLSSNLRDAGEALAYESIYGLNDASPEDFDDYQKRGGYVTFAHMGRNEAEIRKLAHLLALQQALDKRTGPSASSGLWFGPRLGKRSVDAKDYPATAAAAAKGQKEMF</sequence>
<dbReference type="Proteomes" id="UP001200034">
    <property type="component" value="Unassembled WGS sequence"/>
</dbReference>
<reference evidence="1" key="1">
    <citation type="journal article" date="2021" name="Mol. Ecol. Resour.">
        <title>Phylogenomic analyses of the genus Drosophila reveals genomic signals of climate adaptation.</title>
        <authorList>
            <person name="Li F."/>
            <person name="Rane R.V."/>
            <person name="Luria V."/>
            <person name="Xiong Z."/>
            <person name="Chen J."/>
            <person name="Li Z."/>
            <person name="Catullo R.A."/>
            <person name="Griffin P.C."/>
            <person name="Schiffer M."/>
            <person name="Pearce S."/>
            <person name="Lee S.F."/>
            <person name="McElroy K."/>
            <person name="Stocker A."/>
            <person name="Shirriffs J."/>
            <person name="Cockerell F."/>
            <person name="Coppin C."/>
            <person name="Sgro C.M."/>
            <person name="Karger A."/>
            <person name="Cain J.W."/>
            <person name="Weber J.A."/>
            <person name="Santpere G."/>
            <person name="Kirschner M.W."/>
            <person name="Hoffmann A.A."/>
            <person name="Oakeshott J.G."/>
            <person name="Zhang G."/>
        </authorList>
    </citation>
    <scope>NUCLEOTIDE SEQUENCE</scope>
    <source>
        <strain evidence="1">BGI-SZ-2011g</strain>
    </source>
</reference>
<organism evidence="1 2">
    <name type="scientific">Drosophila rubida</name>
    <dbReference type="NCBI Taxonomy" id="30044"/>
    <lineage>
        <taxon>Eukaryota</taxon>
        <taxon>Metazoa</taxon>
        <taxon>Ecdysozoa</taxon>
        <taxon>Arthropoda</taxon>
        <taxon>Hexapoda</taxon>
        <taxon>Insecta</taxon>
        <taxon>Pterygota</taxon>
        <taxon>Neoptera</taxon>
        <taxon>Endopterygota</taxon>
        <taxon>Diptera</taxon>
        <taxon>Brachycera</taxon>
        <taxon>Muscomorpha</taxon>
        <taxon>Ephydroidea</taxon>
        <taxon>Drosophilidae</taxon>
        <taxon>Drosophila</taxon>
    </lineage>
</organism>
<comment type="caution">
    <text evidence="1">The sequence shown here is derived from an EMBL/GenBank/DDBJ whole genome shotgun (WGS) entry which is preliminary data.</text>
</comment>
<proteinExistence type="predicted"/>
<feature type="non-terminal residue" evidence="1">
    <location>
        <position position="135"/>
    </location>
</feature>
<keyword evidence="2" id="KW-1185">Reference proteome</keyword>